<feature type="signal peptide" evidence="2">
    <location>
        <begin position="1"/>
        <end position="19"/>
    </location>
</feature>
<protein>
    <recommendedName>
        <fullName evidence="5">C-type lectin domain-containing protein</fullName>
    </recommendedName>
</protein>
<evidence type="ECO:0000313" key="3">
    <source>
        <dbReference type="EMBL" id="VDI01912.1"/>
    </source>
</evidence>
<sequence>MKCCCLVVFIFCTIDVANGGILSGICLASNGTCGKKGVSCKETYGSEWTYTGKCCNERPCCKFLKAPCFPETCPEGFRLLSDQSMTAHCYKYHEAAPYQRWEDALAFCTGTPGGYLWIPNTVQEADAVKNEFNLLSGDVIWTGANDIDKDGIFTFAIENSPFSFNDLPFGWETVSVERMFAIAVIVEIKLIKTYFLFFEKQKKGYINVAQTRLKALKEDAQQIRSNVHLAIQDIQNVIEKQKEIKVTQIDDFEKFEKKELETTLATKERILQTSFGKILDFLKSYKTMKSDFAEVDDELQEIHNYEILLVSTRSVRNDVKKAVIQH</sequence>
<accession>A0A8B6CAH4</accession>
<comment type="caution">
    <text evidence="3">The sequence shown here is derived from an EMBL/GenBank/DDBJ whole genome shotgun (WGS) entry which is preliminary data.</text>
</comment>
<evidence type="ECO:0000313" key="4">
    <source>
        <dbReference type="Proteomes" id="UP000596742"/>
    </source>
</evidence>
<keyword evidence="4" id="KW-1185">Reference proteome</keyword>
<reference evidence="3" key="1">
    <citation type="submission" date="2018-11" db="EMBL/GenBank/DDBJ databases">
        <authorList>
            <person name="Alioto T."/>
            <person name="Alioto T."/>
        </authorList>
    </citation>
    <scope>NUCLEOTIDE SEQUENCE</scope>
</reference>
<dbReference type="Proteomes" id="UP000596742">
    <property type="component" value="Unassembled WGS sequence"/>
</dbReference>
<dbReference type="SUPFAM" id="SSF56436">
    <property type="entry name" value="C-type lectin-like"/>
    <property type="match status" value="1"/>
</dbReference>
<dbReference type="CDD" id="cd00037">
    <property type="entry name" value="CLECT"/>
    <property type="match status" value="1"/>
</dbReference>
<proteinExistence type="predicted"/>
<dbReference type="InterPro" id="IPR016187">
    <property type="entry name" value="CTDL_fold"/>
</dbReference>
<evidence type="ECO:0000256" key="1">
    <source>
        <dbReference type="SAM" id="Coils"/>
    </source>
</evidence>
<feature type="coiled-coil region" evidence="1">
    <location>
        <begin position="206"/>
        <end position="233"/>
    </location>
</feature>
<name>A0A8B6CAH4_MYTGA</name>
<dbReference type="InterPro" id="IPR016186">
    <property type="entry name" value="C-type_lectin-like/link_sf"/>
</dbReference>
<evidence type="ECO:0000256" key="2">
    <source>
        <dbReference type="SAM" id="SignalP"/>
    </source>
</evidence>
<keyword evidence="1" id="KW-0175">Coiled coil</keyword>
<dbReference type="Gene3D" id="3.10.100.10">
    <property type="entry name" value="Mannose-Binding Protein A, subunit A"/>
    <property type="match status" value="1"/>
</dbReference>
<dbReference type="OrthoDB" id="6129097at2759"/>
<dbReference type="AlphaFoldDB" id="A0A8B6CAH4"/>
<feature type="chain" id="PRO_5032788514" description="C-type lectin domain-containing protein" evidence="2">
    <location>
        <begin position="20"/>
        <end position="326"/>
    </location>
</feature>
<gene>
    <name evidence="3" type="ORF">MGAL_10B001752</name>
</gene>
<keyword evidence="2" id="KW-0732">Signal</keyword>
<organism evidence="3 4">
    <name type="scientific">Mytilus galloprovincialis</name>
    <name type="common">Mediterranean mussel</name>
    <dbReference type="NCBI Taxonomy" id="29158"/>
    <lineage>
        <taxon>Eukaryota</taxon>
        <taxon>Metazoa</taxon>
        <taxon>Spiralia</taxon>
        <taxon>Lophotrochozoa</taxon>
        <taxon>Mollusca</taxon>
        <taxon>Bivalvia</taxon>
        <taxon>Autobranchia</taxon>
        <taxon>Pteriomorphia</taxon>
        <taxon>Mytilida</taxon>
        <taxon>Mytiloidea</taxon>
        <taxon>Mytilidae</taxon>
        <taxon>Mytilinae</taxon>
        <taxon>Mytilus</taxon>
    </lineage>
</organism>
<evidence type="ECO:0008006" key="5">
    <source>
        <dbReference type="Google" id="ProtNLM"/>
    </source>
</evidence>
<dbReference type="EMBL" id="UYJE01001401">
    <property type="protein sequence ID" value="VDI01912.1"/>
    <property type="molecule type" value="Genomic_DNA"/>
</dbReference>